<comment type="caution">
    <text evidence="4">The sequence shown here is derived from an EMBL/GenBank/DDBJ whole genome shotgun (WGS) entry which is preliminary data.</text>
</comment>
<feature type="signal peptide" evidence="2">
    <location>
        <begin position="1"/>
        <end position="22"/>
    </location>
</feature>
<dbReference type="Gene3D" id="2.60.120.200">
    <property type="match status" value="1"/>
</dbReference>
<dbReference type="InterPro" id="IPR048958">
    <property type="entry name" value="Polysacc_lyase_14"/>
</dbReference>
<protein>
    <recommendedName>
        <fullName evidence="3">Polysaccharide lyase 14 domain-containing protein</fullName>
    </recommendedName>
</protein>
<name>A0A9X4QLW4_9BACL</name>
<organism evidence="4 5">
    <name type="scientific">Cohnella ginsengisoli</name>
    <dbReference type="NCBI Taxonomy" id="425004"/>
    <lineage>
        <taxon>Bacteria</taxon>
        <taxon>Bacillati</taxon>
        <taxon>Bacillota</taxon>
        <taxon>Bacilli</taxon>
        <taxon>Bacillales</taxon>
        <taxon>Paenibacillaceae</taxon>
        <taxon>Cohnella</taxon>
    </lineage>
</organism>
<evidence type="ECO:0000256" key="1">
    <source>
        <dbReference type="SAM" id="MobiDB-lite"/>
    </source>
</evidence>
<feature type="chain" id="PRO_5040879892" description="Polysaccharide lyase 14 domain-containing protein" evidence="2">
    <location>
        <begin position="23"/>
        <end position="418"/>
    </location>
</feature>
<dbReference type="AlphaFoldDB" id="A0A9X4QLW4"/>
<evidence type="ECO:0000256" key="2">
    <source>
        <dbReference type="SAM" id="SignalP"/>
    </source>
</evidence>
<evidence type="ECO:0000259" key="3">
    <source>
        <dbReference type="Pfam" id="PF21294"/>
    </source>
</evidence>
<feature type="compositionally biased region" description="Basic residues" evidence="1">
    <location>
        <begin position="312"/>
        <end position="322"/>
    </location>
</feature>
<evidence type="ECO:0000313" key="5">
    <source>
        <dbReference type="Proteomes" id="UP001153387"/>
    </source>
</evidence>
<keyword evidence="5" id="KW-1185">Reference proteome</keyword>
<dbReference type="PANTHER" id="PTHR40124:SF1">
    <property type="entry name" value="DISAGGREGATASE RELATED REPEAT PROTEIN"/>
    <property type="match status" value="1"/>
</dbReference>
<evidence type="ECO:0000313" key="4">
    <source>
        <dbReference type="EMBL" id="MDG0790477.1"/>
    </source>
</evidence>
<dbReference type="EMBL" id="JAPDHZ010000002">
    <property type="protein sequence ID" value="MDG0790477.1"/>
    <property type="molecule type" value="Genomic_DNA"/>
</dbReference>
<dbReference type="PANTHER" id="PTHR40124">
    <property type="match status" value="1"/>
</dbReference>
<keyword evidence="2" id="KW-0732">Signal</keyword>
<proteinExistence type="predicted"/>
<sequence>MKKLVSLIVLLLLLTDAGAAFAAPKINTFERPARGSAYTLSQWGLDGWNAPWDKGMSTRTWIDGYNFNHSGGQSLRVFYPQGKIDPEFSGAQAPFALTPAKEYYLSYWVRFSSDYSWGTTEFAGKLGIGLAGGDYCSGGIPCTGYNGFTSRMIWRSGGEAAIYYYHMDDGGQYGSYRSLRDSNNNLIYYPKGTWVNIVQRLKVNTVTNGNANPDGEIQIWYNGVSAANITGLRFVRNADQVDTAYFSSFFGGATASFAPTNDSYVWYDDLKVSTNRADICELSTGGLLHAHVPGGRLYVDERRHEGDDAGYRRRTGRRRHRQPGLDRVRQRANSEDRHLSRGVSRRDAEQQRQDLARYQFGRDRAGRDRRAEHRQLRKLPDRLARRPDNGRHLPVRPLCGHGRLRSQLVEDHAAVLIV</sequence>
<dbReference type="Pfam" id="PF21294">
    <property type="entry name" value="Polysacc_lyase_14"/>
    <property type="match status" value="1"/>
</dbReference>
<feature type="compositionally biased region" description="Basic and acidic residues" evidence="1">
    <location>
        <begin position="323"/>
        <end position="389"/>
    </location>
</feature>
<dbReference type="Proteomes" id="UP001153387">
    <property type="component" value="Unassembled WGS sequence"/>
</dbReference>
<feature type="region of interest" description="Disordered" evidence="1">
    <location>
        <begin position="308"/>
        <end position="389"/>
    </location>
</feature>
<gene>
    <name evidence="4" type="ORF">OMP38_06170</name>
</gene>
<accession>A0A9X4QLW4</accession>
<feature type="domain" description="Polysaccharide lyase 14" evidence="3">
    <location>
        <begin position="70"/>
        <end position="269"/>
    </location>
</feature>
<reference evidence="4 5" key="1">
    <citation type="submission" date="2022-10" db="EMBL/GenBank/DDBJ databases">
        <title>Comparative genomic analysis of Cohnella hashimotonis sp. nov., isolated from the International Space Station.</title>
        <authorList>
            <person name="Simpson A."/>
            <person name="Venkateswaran K."/>
        </authorList>
    </citation>
    <scope>NUCLEOTIDE SEQUENCE [LARGE SCALE GENOMIC DNA]</scope>
    <source>
        <strain evidence="4 5">DSM 18997</strain>
    </source>
</reference>